<dbReference type="GO" id="GO:0008422">
    <property type="term" value="F:beta-glucosidase activity"/>
    <property type="evidence" value="ECO:0007669"/>
    <property type="project" value="TreeGrafter"/>
</dbReference>
<dbReference type="PROSITE" id="PS00572">
    <property type="entry name" value="GLYCOSYL_HYDROL_F1_1"/>
    <property type="match status" value="1"/>
</dbReference>
<dbReference type="PROSITE" id="PS00653">
    <property type="entry name" value="GLYCOSYL_HYDROL_F1_2"/>
    <property type="match status" value="1"/>
</dbReference>
<feature type="active site" description="Nucleophile" evidence="4">
    <location>
        <position position="391"/>
    </location>
</feature>
<comment type="similarity">
    <text evidence="1 5">Belongs to the glycosyl hydrolase 1 family.</text>
</comment>
<evidence type="ECO:0000313" key="7">
    <source>
        <dbReference type="EMBL" id="KRN21075.1"/>
    </source>
</evidence>
<protein>
    <submittedName>
        <fullName evidence="7">6-phospho-beta-glucosidase</fullName>
    </submittedName>
</protein>
<evidence type="ECO:0000256" key="5">
    <source>
        <dbReference type="RuleBase" id="RU003690"/>
    </source>
</evidence>
<dbReference type="PRINTS" id="PR00131">
    <property type="entry name" value="GLHYDRLASE1"/>
</dbReference>
<evidence type="ECO:0000256" key="1">
    <source>
        <dbReference type="ARBA" id="ARBA00010838"/>
    </source>
</evidence>
<dbReference type="InterPro" id="IPR001360">
    <property type="entry name" value="Glyco_hydro_1"/>
</dbReference>
<evidence type="ECO:0000256" key="4">
    <source>
        <dbReference type="PROSITE-ProRule" id="PRU10055"/>
    </source>
</evidence>
<gene>
    <name evidence="7" type="ORF">FC75_GL000005</name>
</gene>
<reference evidence="7 8" key="1">
    <citation type="journal article" date="2015" name="Genome Announc.">
        <title>Expanding the biotechnology potential of lactobacilli through comparative genomics of 213 strains and associated genera.</title>
        <authorList>
            <person name="Sun Z."/>
            <person name="Harris H.M."/>
            <person name="McCann A."/>
            <person name="Guo C."/>
            <person name="Argimon S."/>
            <person name="Zhang W."/>
            <person name="Yang X."/>
            <person name="Jeffery I.B."/>
            <person name="Cooney J.C."/>
            <person name="Kagawa T.F."/>
            <person name="Liu W."/>
            <person name="Song Y."/>
            <person name="Salvetti E."/>
            <person name="Wrobel A."/>
            <person name="Rasinkangas P."/>
            <person name="Parkhill J."/>
            <person name="Rea M.C."/>
            <person name="O'Sullivan O."/>
            <person name="Ritari J."/>
            <person name="Douillard F.P."/>
            <person name="Paul Ross R."/>
            <person name="Yang R."/>
            <person name="Briner A.E."/>
            <person name="Felis G.E."/>
            <person name="de Vos W.M."/>
            <person name="Barrangou R."/>
            <person name="Klaenhammer T.R."/>
            <person name="Caufield P.W."/>
            <person name="Cui Y."/>
            <person name="Zhang H."/>
            <person name="O'Toole P.W."/>
        </authorList>
    </citation>
    <scope>NUCLEOTIDE SEQUENCE [LARGE SCALE GENOMIC DNA]</scope>
    <source>
        <strain evidence="7 8">DSM 22697</strain>
    </source>
</reference>
<evidence type="ECO:0000256" key="6">
    <source>
        <dbReference type="RuleBase" id="RU004468"/>
    </source>
</evidence>
<sequence>MSFPKGFLWGGATAANQYEGGFDEDGKGLTAVDVTTNGSATEPRKVTWKKADGTTGFSPMVWGSDFAVPADATPAVLPDYYYPSHGGTDFYHHYQEDIELLANIGCTTFRFSIAWSRIFPTGEESEPNEAGLAFYDKVIDECVKRHIEPCITLQHYDTPLALVQKYGGWADRRLIDLFEKYATVVFKRYAGKVHYYTTFNEINAMDEAPYLGGGLTDPTPQNRAQGAHNQFVASAKAVRAAHKIGSDIQVGMMLAYQPVYPETCNPKDQVAAMLNMERGLFYADVQAGGEYPKSRLIQYQREGIKLDDTPEDYELLKQYPADFLSFSCYTSSVVTADRSRNENAQGNLGGGTVKNPYLETNAWGWATDPDVLRLALNNLWHRYHKPLFIVENGLGWADEVAADGKIHDDYRINYLRYAVQSMKDAITEDGVDLIGYALWSAIDLVSNGTGEMKKRYGLVYVDRDDWGNGSLKRTPKDSYYWYEKVIKSNGEDLA</sequence>
<accession>A0A0R2EYJ9</accession>
<comment type="caution">
    <text evidence="7">The sequence shown here is derived from an EMBL/GenBank/DDBJ whole genome shotgun (WGS) entry which is preliminary data.</text>
</comment>
<dbReference type="Pfam" id="PF00232">
    <property type="entry name" value="Glyco_hydro_1"/>
    <property type="match status" value="2"/>
</dbReference>
<dbReference type="EMBL" id="AYZJ01000065">
    <property type="protein sequence ID" value="KRN21075.1"/>
    <property type="molecule type" value="Genomic_DNA"/>
</dbReference>
<dbReference type="PATRIC" id="fig|1423730.4.peg.7"/>
<evidence type="ECO:0000256" key="3">
    <source>
        <dbReference type="ARBA" id="ARBA00023295"/>
    </source>
</evidence>
<proteinExistence type="inferred from homology"/>
<dbReference type="Proteomes" id="UP000050865">
    <property type="component" value="Unassembled WGS sequence"/>
</dbReference>
<dbReference type="GO" id="GO:0005829">
    <property type="term" value="C:cytosol"/>
    <property type="evidence" value="ECO:0007669"/>
    <property type="project" value="TreeGrafter"/>
</dbReference>
<dbReference type="Gene3D" id="3.20.20.80">
    <property type="entry name" value="Glycosidases"/>
    <property type="match status" value="1"/>
</dbReference>
<dbReference type="InterPro" id="IPR018120">
    <property type="entry name" value="Glyco_hydro_1_AS"/>
</dbReference>
<dbReference type="PANTHER" id="PTHR10353:SF122">
    <property type="entry name" value="6-PHOSPHO-BETA-GLUCOSIDASE ASCB-RELATED"/>
    <property type="match status" value="1"/>
</dbReference>
<dbReference type="OrthoDB" id="1688691at2"/>
<keyword evidence="3 6" id="KW-0326">Glycosidase</keyword>
<dbReference type="SUPFAM" id="SSF51445">
    <property type="entry name" value="(Trans)glycosidases"/>
    <property type="match status" value="1"/>
</dbReference>
<dbReference type="STRING" id="1423730.FC75_GL000005"/>
<dbReference type="AlphaFoldDB" id="A0A0R2EYJ9"/>
<keyword evidence="8" id="KW-1185">Reference proteome</keyword>
<dbReference type="RefSeq" id="WP_054664936.1">
    <property type="nucleotide sequence ID" value="NZ_AYZJ01000065.1"/>
</dbReference>
<organism evidence="7 8">
    <name type="scientific">Lacticaseibacillus camelliae DSM 22697 = JCM 13995</name>
    <dbReference type="NCBI Taxonomy" id="1423730"/>
    <lineage>
        <taxon>Bacteria</taxon>
        <taxon>Bacillati</taxon>
        <taxon>Bacillota</taxon>
        <taxon>Bacilli</taxon>
        <taxon>Lactobacillales</taxon>
        <taxon>Lactobacillaceae</taxon>
        <taxon>Lacticaseibacillus</taxon>
    </lineage>
</organism>
<dbReference type="InterPro" id="IPR033132">
    <property type="entry name" value="GH_1_N_CS"/>
</dbReference>
<dbReference type="PANTHER" id="PTHR10353">
    <property type="entry name" value="GLYCOSYL HYDROLASE"/>
    <property type="match status" value="1"/>
</dbReference>
<evidence type="ECO:0000256" key="2">
    <source>
        <dbReference type="ARBA" id="ARBA00022801"/>
    </source>
</evidence>
<dbReference type="GO" id="GO:0016052">
    <property type="term" value="P:carbohydrate catabolic process"/>
    <property type="evidence" value="ECO:0007669"/>
    <property type="project" value="TreeGrafter"/>
</dbReference>
<evidence type="ECO:0000313" key="8">
    <source>
        <dbReference type="Proteomes" id="UP000050865"/>
    </source>
</evidence>
<name>A0A0R2EYJ9_9LACO</name>
<keyword evidence="2 6" id="KW-0378">Hydrolase</keyword>
<dbReference type="InterPro" id="IPR017853">
    <property type="entry name" value="GH"/>
</dbReference>